<dbReference type="Gene3D" id="3.30.710.10">
    <property type="entry name" value="Potassium Channel Kv1.1, Chain A"/>
    <property type="match status" value="1"/>
</dbReference>
<reference evidence="2" key="1">
    <citation type="submission" date="2023-06" db="EMBL/GenBank/DDBJ databases">
        <title>Black Yeasts Isolated from many extreme environments.</title>
        <authorList>
            <person name="Coleine C."/>
            <person name="Stajich J.E."/>
            <person name="Selbmann L."/>
        </authorList>
    </citation>
    <scope>NUCLEOTIDE SEQUENCE</scope>
    <source>
        <strain evidence="2">CCFEE 5200</strain>
    </source>
</reference>
<organism evidence="2 3">
    <name type="scientific">Friedmanniomyces endolithicus</name>
    <dbReference type="NCBI Taxonomy" id="329885"/>
    <lineage>
        <taxon>Eukaryota</taxon>
        <taxon>Fungi</taxon>
        <taxon>Dikarya</taxon>
        <taxon>Ascomycota</taxon>
        <taxon>Pezizomycotina</taxon>
        <taxon>Dothideomycetes</taxon>
        <taxon>Dothideomycetidae</taxon>
        <taxon>Mycosphaerellales</taxon>
        <taxon>Teratosphaeriaceae</taxon>
        <taxon>Friedmanniomyces</taxon>
    </lineage>
</organism>
<sequence length="537" mass="60462">MNATVNHTIGGRPQNSLATNLAMTGLKPSSPAGFDRSYTTGSHQFSLASREPFQWQLPQDQTRPCDHQPLSHPTQIEDGDMDQELHQERDALRNTMGESTHTLFQEQYEGRHLLFAGLEDYDPPSHLSRSYLNSLESAPTTERSFLEWYPRGNATLTFPGHDGELQTIGGIPPWVIESRCPLLGMAFEESRSGPHLHLEALSPPAALPLLRYLYTGSYAMTSAAGDYFRDVPTSVLLHCELYRLADIYELPELRSEAYLNVFRQCEFGCSSPDKPIDLCAAIRFIYEHLQEHEQIIDAIVNYCVSCFQRHHLGDDEHFKELAYTIRPFHQALCRNSMGREFADENRQTVVVLITSQLQQLSSGYRSARIDLINMPPEKIRTFCTTTCRTTSTAMTTTTHPRKRQYESTPDTSRKSALTLALRQRATTDAPGLEQRAAPGTEAGHRTQIVHELAAGDSDWKSYQLSDEDYDMVARPGAVEAMSTDDETYTDVETPTHSSISTLRNEAHVLPIRIRLTADFQRTSALAESDSDSDWTVL</sequence>
<gene>
    <name evidence="2" type="ORF">LTR91_008910</name>
</gene>
<dbReference type="AlphaFoldDB" id="A0AAN6QTQ9"/>
<dbReference type="EMBL" id="JAUJLE010000070">
    <property type="protein sequence ID" value="KAK0990597.1"/>
    <property type="molecule type" value="Genomic_DNA"/>
</dbReference>
<evidence type="ECO:0000256" key="1">
    <source>
        <dbReference type="SAM" id="MobiDB-lite"/>
    </source>
</evidence>
<feature type="region of interest" description="Disordered" evidence="1">
    <location>
        <begin position="59"/>
        <end position="79"/>
    </location>
</feature>
<proteinExistence type="predicted"/>
<feature type="region of interest" description="Disordered" evidence="1">
    <location>
        <begin position="393"/>
        <end position="414"/>
    </location>
</feature>
<dbReference type="InterPro" id="IPR011333">
    <property type="entry name" value="SKP1/BTB/POZ_sf"/>
</dbReference>
<evidence type="ECO:0000313" key="2">
    <source>
        <dbReference type="EMBL" id="KAK0990597.1"/>
    </source>
</evidence>
<keyword evidence="3" id="KW-1185">Reference proteome</keyword>
<protein>
    <recommendedName>
        <fullName evidence="4">BTB domain-containing protein</fullName>
    </recommendedName>
</protein>
<evidence type="ECO:0008006" key="4">
    <source>
        <dbReference type="Google" id="ProtNLM"/>
    </source>
</evidence>
<accession>A0AAN6QTQ9</accession>
<name>A0AAN6QTQ9_9PEZI</name>
<evidence type="ECO:0000313" key="3">
    <source>
        <dbReference type="Proteomes" id="UP001175353"/>
    </source>
</evidence>
<comment type="caution">
    <text evidence="2">The sequence shown here is derived from an EMBL/GenBank/DDBJ whole genome shotgun (WGS) entry which is preliminary data.</text>
</comment>
<dbReference type="Proteomes" id="UP001175353">
    <property type="component" value="Unassembled WGS sequence"/>
</dbReference>